<feature type="compositionally biased region" description="Basic and acidic residues" evidence="8">
    <location>
        <begin position="621"/>
        <end position="638"/>
    </location>
</feature>
<feature type="region of interest" description="Disordered" evidence="8">
    <location>
        <begin position="689"/>
        <end position="762"/>
    </location>
</feature>
<evidence type="ECO:0000259" key="9">
    <source>
        <dbReference type="PROSITE" id="PS50071"/>
    </source>
</evidence>
<feature type="compositionally biased region" description="Basic and acidic residues" evidence="8">
    <location>
        <begin position="960"/>
        <end position="970"/>
    </location>
</feature>
<dbReference type="SMART" id="SM00389">
    <property type="entry name" value="HOX"/>
    <property type="match status" value="2"/>
</dbReference>
<dbReference type="Pfam" id="PF12737">
    <property type="entry name" value="Mating_C"/>
    <property type="match status" value="1"/>
</dbReference>
<feature type="compositionally biased region" description="Basic and acidic residues" evidence="8">
    <location>
        <begin position="701"/>
        <end position="710"/>
    </location>
</feature>
<feature type="compositionally biased region" description="Polar residues" evidence="8">
    <location>
        <begin position="207"/>
        <end position="218"/>
    </location>
</feature>
<dbReference type="VEuPathDB" id="FungiDB:CC1G_01833"/>
<keyword evidence="4 6" id="KW-0371">Homeobox</keyword>
<dbReference type="InterPro" id="IPR001356">
    <property type="entry name" value="HD"/>
</dbReference>
<dbReference type="InterPro" id="IPR051000">
    <property type="entry name" value="Homeobox_DNA-bind_prot"/>
</dbReference>
<comment type="subcellular location">
    <subcellularLocation>
        <location evidence="1 6 7">Nucleus</location>
    </subcellularLocation>
</comment>
<dbReference type="AlphaFoldDB" id="A0A067ZTI1"/>
<feature type="DNA-binding region" description="Homeobox" evidence="6">
    <location>
        <begin position="508"/>
        <end position="543"/>
    </location>
</feature>
<feature type="compositionally biased region" description="Polar residues" evidence="8">
    <location>
        <begin position="711"/>
        <end position="727"/>
    </location>
</feature>
<evidence type="ECO:0000256" key="5">
    <source>
        <dbReference type="ARBA" id="ARBA00023242"/>
    </source>
</evidence>
<evidence type="ECO:0000256" key="6">
    <source>
        <dbReference type="PROSITE-ProRule" id="PRU00108"/>
    </source>
</evidence>
<dbReference type="VEuPathDB" id="FungiDB:CC1G_01828"/>
<dbReference type="SUPFAM" id="SSF46689">
    <property type="entry name" value="Homeodomain-like"/>
    <property type="match status" value="2"/>
</dbReference>
<dbReference type="PANTHER" id="PTHR24324:SF5">
    <property type="entry name" value="HEMATOPOIETICALLY-EXPRESSED HOMEOBOX PROTEIN HHEX"/>
    <property type="match status" value="1"/>
</dbReference>
<feature type="region of interest" description="Disordered" evidence="8">
    <location>
        <begin position="618"/>
        <end position="661"/>
    </location>
</feature>
<evidence type="ECO:0000256" key="3">
    <source>
        <dbReference type="ARBA" id="ARBA00023125"/>
    </source>
</evidence>
<dbReference type="InterPro" id="IPR008422">
    <property type="entry name" value="KN_HD"/>
</dbReference>
<dbReference type="InterPro" id="IPR024333">
    <property type="entry name" value="Mating-type_A-alpha/beta_1_N"/>
</dbReference>
<dbReference type="PANTHER" id="PTHR24324">
    <property type="entry name" value="HOMEOBOX PROTEIN HHEX"/>
    <property type="match status" value="1"/>
</dbReference>
<reference evidence="10" key="1">
    <citation type="submission" date="2013-06" db="EMBL/GenBank/DDBJ databases">
        <title>Fusion gene a2-2/d1-1 from the A43 mating type mutant AmutBmut of Coprinopsis cinerea.</title>
        <authorList>
            <person name="Yu Y."/>
            <person name="Kues U."/>
        </authorList>
    </citation>
    <scope>NUCLEOTIDE SEQUENCE</scope>
</reference>
<accession>A0A067ZTI1</accession>
<feature type="domain" description="Homeobox" evidence="9">
    <location>
        <begin position="101"/>
        <end position="161"/>
    </location>
</feature>
<keyword evidence="5 6" id="KW-0539">Nucleus</keyword>
<dbReference type="GO" id="GO:0000981">
    <property type="term" value="F:DNA-binding transcription factor activity, RNA polymerase II-specific"/>
    <property type="evidence" value="ECO:0007669"/>
    <property type="project" value="InterPro"/>
</dbReference>
<feature type="domain" description="Homeobox" evidence="9">
    <location>
        <begin position="506"/>
        <end position="542"/>
    </location>
</feature>
<evidence type="ECO:0000313" key="10">
    <source>
        <dbReference type="EMBL" id="AHX97890.1"/>
    </source>
</evidence>
<evidence type="ECO:0000256" key="2">
    <source>
        <dbReference type="ARBA" id="ARBA00005800"/>
    </source>
</evidence>
<evidence type="ECO:0000256" key="8">
    <source>
        <dbReference type="SAM" id="MobiDB-lite"/>
    </source>
</evidence>
<feature type="compositionally biased region" description="Basic residues" evidence="8">
    <location>
        <begin position="193"/>
        <end position="204"/>
    </location>
</feature>
<dbReference type="VEuPathDB" id="FungiDB:CC2G_000672"/>
<dbReference type="Gene3D" id="1.10.10.60">
    <property type="entry name" value="Homeodomain-like"/>
    <property type="match status" value="2"/>
</dbReference>
<feature type="DNA-binding region" description="Homeobox" evidence="6">
    <location>
        <begin position="103"/>
        <end position="162"/>
    </location>
</feature>
<dbReference type="InterPro" id="IPR017970">
    <property type="entry name" value="Homeobox_CS"/>
</dbReference>
<dbReference type="GO" id="GO:0000978">
    <property type="term" value="F:RNA polymerase II cis-regulatory region sequence-specific DNA binding"/>
    <property type="evidence" value="ECO:0007669"/>
    <property type="project" value="TreeGrafter"/>
</dbReference>
<dbReference type="Pfam" id="PF00046">
    <property type="entry name" value="Homeodomain"/>
    <property type="match status" value="1"/>
</dbReference>
<dbReference type="CDD" id="cd00086">
    <property type="entry name" value="homeodomain"/>
    <property type="match status" value="2"/>
</dbReference>
<dbReference type="GO" id="GO:0030154">
    <property type="term" value="P:cell differentiation"/>
    <property type="evidence" value="ECO:0007669"/>
    <property type="project" value="TreeGrafter"/>
</dbReference>
<dbReference type="Pfam" id="PF12731">
    <property type="entry name" value="Mating_N"/>
    <property type="match status" value="1"/>
</dbReference>
<dbReference type="Pfam" id="PF05920">
    <property type="entry name" value="Homeobox_KN"/>
    <property type="match status" value="1"/>
</dbReference>
<evidence type="ECO:0000256" key="7">
    <source>
        <dbReference type="RuleBase" id="RU000682"/>
    </source>
</evidence>
<dbReference type="EMBL" id="KF179100">
    <property type="protein sequence ID" value="AHX97890.1"/>
    <property type="molecule type" value="Genomic_DNA"/>
</dbReference>
<dbReference type="GO" id="GO:0005634">
    <property type="term" value="C:nucleus"/>
    <property type="evidence" value="ECO:0007669"/>
    <property type="project" value="UniProtKB-SubCell"/>
</dbReference>
<dbReference type="PROSITE" id="PS50071">
    <property type="entry name" value="HOMEOBOX_2"/>
    <property type="match status" value="2"/>
</dbReference>
<comment type="similarity">
    <text evidence="2">Belongs to the TALE/M-ATYP homeobox family.</text>
</comment>
<sequence>MTFDLPEELQPFLDDITLSLSVVANSPSRVQKAAVNLQGVYRQHYNNVCRKYLQANTRTLQSQPETHTQRLNAIRRRYETEFQQRLSRMQGQYLATSQREQRSLPKRTPFNAEYTPLLEKYFEYNAFPPLRDREWLARKSMMTPRQIEVWFQNHRRRARNEGRRLERIPMDRIPVEISLDSLEETMAPFLAPKSKRSPSVHRRLTPPINSSHPRPEQMSASTSITTVLDAVSPPSYAFPTKFCPSSQNRDQTFPCKPSDFGLCAEGRTGKPTSKLRKKTCSMAAICDSLLVTRIAGPPIETESESPWHASRCIGHIVAPHPALVQTPAPSASQPSPASATTTHAHCRSPTNAIVRFGVQRAVALSPLSTVSTMPLSRVAGDSVDATLNQTLNCLPNDLLASLRGDAASKSTLASAISKVDALIQSCQQLGEGTRDLISSYASLVAFLPSGIRQAEAESSAVLDDFSNDVAGLFDGLALETDASPKEPAEPAYIEPSCRWLKDNWYNPYPSPQVRSSIAKQTGASRKDIDAWFIDARKRIGWNELRRRCFDNKRANIVEAATRFHQGKSLEDLPCIAQYGPTIENDLASITSQASAWYDGRYAQSKLADKLDPVVKDMTPALKEKIKRDADERRREERQKKKRKRNPYPSPECSPASSSGAALSPVVPVIDLTGESQCSRPNLKRRASSCSVEEYSCRKRPRGDSSHHDQSKSNPETCLPSPATSAQEDLSEAKAASIPTLQLDDSTLEPIPASGSNKRKRCLSDGFQYPTAKRHQVRPQVVSDPFPLVTSQEWDDWLLQHMSEDLTLPGTIPPPVSVEAPDSNTPLDIQIFNFPPVPDLPAPGSSDSVAEAIPSFPLSAAPPACNGVPLQNVLEWQTCAYAQPVNTYNPVLQFDLPPSTDIQPSSATIPPMLSSSSFDPDTFATDPQFFDLFSVPISAASFDLPAFTPQEDTDPETPLTEAEKEAKKRELEELEAKVQAIRAQIARS</sequence>
<feature type="region of interest" description="Disordered" evidence="8">
    <location>
        <begin position="192"/>
        <end position="218"/>
    </location>
</feature>
<keyword evidence="3 6" id="KW-0238">DNA-binding</keyword>
<evidence type="ECO:0000256" key="4">
    <source>
        <dbReference type="ARBA" id="ARBA00023155"/>
    </source>
</evidence>
<proteinExistence type="inferred from homology"/>
<dbReference type="PROSITE" id="PS00027">
    <property type="entry name" value="HOMEOBOX_1"/>
    <property type="match status" value="1"/>
</dbReference>
<dbReference type="InterPro" id="IPR024441">
    <property type="entry name" value="Homeodomain1_C"/>
</dbReference>
<organism evidence="10">
    <name type="scientific">Coprinopsis cinerea</name>
    <name type="common">Inky cap fungus</name>
    <name type="synonym">Hormographiella aspergillata</name>
    <dbReference type="NCBI Taxonomy" id="5346"/>
    <lineage>
        <taxon>Eukaryota</taxon>
        <taxon>Fungi</taxon>
        <taxon>Dikarya</taxon>
        <taxon>Basidiomycota</taxon>
        <taxon>Agaricomycotina</taxon>
        <taxon>Agaricomycetes</taxon>
        <taxon>Agaricomycetidae</taxon>
        <taxon>Agaricales</taxon>
        <taxon>Agaricineae</taxon>
        <taxon>Psathyrellaceae</taxon>
        <taxon>Coprinopsis</taxon>
    </lineage>
</organism>
<name>A0A067ZTI1_COPCI</name>
<protein>
    <submittedName>
        <fullName evidence="10">Mating type a2-2/d1-1 fusion protein</fullName>
    </submittedName>
</protein>
<feature type="region of interest" description="Disordered" evidence="8">
    <location>
        <begin position="944"/>
        <end position="970"/>
    </location>
</feature>
<dbReference type="InterPro" id="IPR009057">
    <property type="entry name" value="Homeodomain-like_sf"/>
</dbReference>
<evidence type="ECO:0000256" key="1">
    <source>
        <dbReference type="ARBA" id="ARBA00004123"/>
    </source>
</evidence>